<comment type="subcellular location">
    <subcellularLocation>
        <location evidence="1">Cell outer membrane</location>
    </subcellularLocation>
</comment>
<keyword evidence="10" id="KW-1185">Reference proteome</keyword>
<sequence>MLLRLRFPFALSLALATSATWFFAAGSAHAEVRTMSLPEALAFARTHQPRIRAALARVAAQKEEAEVPRSQWLPTLGVTAQLFAATANNTTGGYVSPGGIDIPRIGGTRAVSSGTWQPYANSFIGASGNQELFDFGRIAAQSAAADARIDVERQRARSSELDVTFDVEEAYFAVLASKAVVKASEDAYDRARAHRDLAKAGVDAGLRSPIELTRAEADLTRFDIGRVRARGGLAVAQTTFAAAVGSDDASLDAGPAPATPPDLPLLDGALRRAAERDPRLLAMRAEIHAEEEHTRAIGAELRPELFLTGTISGRAGGAAPSGNGEAAEHDGWLPNVPNWDAGIVLRWPLFDGTVHARERASRAREQVRREELAGAQHDEAAAIRTAYGSVQIARDALPGLQRALEASHANYAQAEARFRSGLGTSVELADAEALRTDAEIQLALGQFELARARAVLGRAIAEDS</sequence>
<evidence type="ECO:0000256" key="6">
    <source>
        <dbReference type="ARBA" id="ARBA00023136"/>
    </source>
</evidence>
<feature type="signal peptide" evidence="8">
    <location>
        <begin position="1"/>
        <end position="30"/>
    </location>
</feature>
<evidence type="ECO:0000313" key="10">
    <source>
        <dbReference type="Proteomes" id="UP001379533"/>
    </source>
</evidence>
<protein>
    <submittedName>
        <fullName evidence="9">TolC family protein</fullName>
    </submittedName>
</protein>
<dbReference type="Pfam" id="PF02321">
    <property type="entry name" value="OEP"/>
    <property type="match status" value="2"/>
</dbReference>
<keyword evidence="8" id="KW-0732">Signal</keyword>
<dbReference type="SUPFAM" id="SSF56954">
    <property type="entry name" value="Outer membrane efflux proteins (OEP)"/>
    <property type="match status" value="1"/>
</dbReference>
<dbReference type="InterPro" id="IPR003423">
    <property type="entry name" value="OMP_efflux"/>
</dbReference>
<dbReference type="Proteomes" id="UP001379533">
    <property type="component" value="Chromosome"/>
</dbReference>
<evidence type="ECO:0000256" key="3">
    <source>
        <dbReference type="ARBA" id="ARBA00022448"/>
    </source>
</evidence>
<dbReference type="InterPro" id="IPR051906">
    <property type="entry name" value="TolC-like"/>
</dbReference>
<keyword evidence="7" id="KW-0998">Cell outer membrane</keyword>
<evidence type="ECO:0000313" key="9">
    <source>
        <dbReference type="EMBL" id="WXA97027.1"/>
    </source>
</evidence>
<dbReference type="RefSeq" id="WP_394847643.1">
    <property type="nucleotide sequence ID" value="NZ_CP089982.1"/>
</dbReference>
<dbReference type="Gene3D" id="1.20.1600.10">
    <property type="entry name" value="Outer membrane efflux proteins (OEP)"/>
    <property type="match status" value="1"/>
</dbReference>
<accession>A0ABZ2KHJ9</accession>
<organism evidence="9 10">
    <name type="scientific">Pendulispora brunnea</name>
    <dbReference type="NCBI Taxonomy" id="2905690"/>
    <lineage>
        <taxon>Bacteria</taxon>
        <taxon>Pseudomonadati</taxon>
        <taxon>Myxococcota</taxon>
        <taxon>Myxococcia</taxon>
        <taxon>Myxococcales</taxon>
        <taxon>Sorangiineae</taxon>
        <taxon>Pendulisporaceae</taxon>
        <taxon>Pendulispora</taxon>
    </lineage>
</organism>
<evidence type="ECO:0000256" key="5">
    <source>
        <dbReference type="ARBA" id="ARBA00022692"/>
    </source>
</evidence>
<dbReference type="EMBL" id="CP089982">
    <property type="protein sequence ID" value="WXA97027.1"/>
    <property type="molecule type" value="Genomic_DNA"/>
</dbReference>
<comment type="similarity">
    <text evidence="2">Belongs to the outer membrane factor (OMF) (TC 1.B.17) family.</text>
</comment>
<keyword evidence="6" id="KW-0472">Membrane</keyword>
<evidence type="ECO:0000256" key="7">
    <source>
        <dbReference type="ARBA" id="ARBA00023237"/>
    </source>
</evidence>
<evidence type="ECO:0000256" key="4">
    <source>
        <dbReference type="ARBA" id="ARBA00022452"/>
    </source>
</evidence>
<evidence type="ECO:0000256" key="2">
    <source>
        <dbReference type="ARBA" id="ARBA00007613"/>
    </source>
</evidence>
<name>A0ABZ2KHJ9_9BACT</name>
<dbReference type="PANTHER" id="PTHR30026">
    <property type="entry name" value="OUTER MEMBRANE PROTEIN TOLC"/>
    <property type="match status" value="1"/>
</dbReference>
<keyword evidence="3" id="KW-0813">Transport</keyword>
<feature type="chain" id="PRO_5046449540" evidence="8">
    <location>
        <begin position="31"/>
        <end position="464"/>
    </location>
</feature>
<evidence type="ECO:0000256" key="8">
    <source>
        <dbReference type="SAM" id="SignalP"/>
    </source>
</evidence>
<gene>
    <name evidence="9" type="ORF">LZC95_09290</name>
</gene>
<reference evidence="9 10" key="1">
    <citation type="submission" date="2021-12" db="EMBL/GenBank/DDBJ databases">
        <title>Discovery of the Pendulisporaceae a myxobacterial family with distinct sporulation behavior and unique specialized metabolism.</title>
        <authorList>
            <person name="Garcia R."/>
            <person name="Popoff A."/>
            <person name="Bader C.D."/>
            <person name="Loehr J."/>
            <person name="Walesch S."/>
            <person name="Walt C."/>
            <person name="Boldt J."/>
            <person name="Bunk B."/>
            <person name="Haeckl F.J.F.P.J."/>
            <person name="Gunesch A.P."/>
            <person name="Birkelbach J."/>
            <person name="Nuebel U."/>
            <person name="Pietschmann T."/>
            <person name="Bach T."/>
            <person name="Mueller R."/>
        </authorList>
    </citation>
    <scope>NUCLEOTIDE SEQUENCE [LARGE SCALE GENOMIC DNA]</scope>
    <source>
        <strain evidence="9 10">MSr12523</strain>
    </source>
</reference>
<evidence type="ECO:0000256" key="1">
    <source>
        <dbReference type="ARBA" id="ARBA00004442"/>
    </source>
</evidence>
<proteinExistence type="inferred from homology"/>
<dbReference type="PANTHER" id="PTHR30026:SF20">
    <property type="entry name" value="OUTER MEMBRANE PROTEIN TOLC"/>
    <property type="match status" value="1"/>
</dbReference>
<keyword evidence="5" id="KW-0812">Transmembrane</keyword>
<keyword evidence="4" id="KW-1134">Transmembrane beta strand</keyword>